<evidence type="ECO:0000313" key="12">
    <source>
        <dbReference type="EMBL" id="RSN69667.1"/>
    </source>
</evidence>
<keyword evidence="5" id="KW-0547">Nucleotide-binding</keyword>
<feature type="domain" description="MOFRL" evidence="10">
    <location>
        <begin position="346"/>
        <end position="450"/>
    </location>
</feature>
<comment type="catalytic activity">
    <reaction evidence="8">
        <text>(R)-glycerate + ATP = (2R)-2-phosphoglycerate + ADP + H(+)</text>
        <dbReference type="Rhea" id="RHEA:27377"/>
        <dbReference type="ChEBI" id="CHEBI:15378"/>
        <dbReference type="ChEBI" id="CHEBI:16659"/>
        <dbReference type="ChEBI" id="CHEBI:30616"/>
        <dbReference type="ChEBI" id="CHEBI:58289"/>
        <dbReference type="ChEBI" id="CHEBI:456216"/>
        <dbReference type="EC" id="2.7.1.165"/>
    </reaction>
</comment>
<accession>A0A429G753</accession>
<dbReference type="Pfam" id="PF13660">
    <property type="entry name" value="DUF4147"/>
    <property type="match status" value="1"/>
</dbReference>
<comment type="similarity">
    <text evidence="2">Belongs to the glycerate kinase type-1 family.</text>
</comment>
<dbReference type="InterPro" id="IPR039760">
    <property type="entry name" value="MOFRL_protein"/>
</dbReference>
<dbReference type="Pfam" id="PF05161">
    <property type="entry name" value="MOFRL"/>
    <property type="match status" value="1"/>
</dbReference>
<comment type="caution">
    <text evidence="12">The sequence shown here is derived from an EMBL/GenBank/DDBJ whole genome shotgun (WGS) entry which is preliminary data.</text>
</comment>
<evidence type="ECO:0000256" key="9">
    <source>
        <dbReference type="ARBA" id="ARBA00066758"/>
    </source>
</evidence>
<dbReference type="Gene3D" id="3.40.50.10180">
    <property type="entry name" value="Glycerate kinase, MOFRL-like N-terminal domain"/>
    <property type="match status" value="1"/>
</dbReference>
<dbReference type="GO" id="GO:0043798">
    <property type="term" value="F:glycerate 2-kinase activity"/>
    <property type="evidence" value="ECO:0007669"/>
    <property type="project" value="UniProtKB-EC"/>
</dbReference>
<evidence type="ECO:0000256" key="4">
    <source>
        <dbReference type="ARBA" id="ARBA00022679"/>
    </source>
</evidence>
<dbReference type="PANTHER" id="PTHR12227:SF0">
    <property type="entry name" value="GLYCERATE KINASE"/>
    <property type="match status" value="1"/>
</dbReference>
<dbReference type="GO" id="GO:0005524">
    <property type="term" value="F:ATP binding"/>
    <property type="evidence" value="ECO:0007669"/>
    <property type="project" value="UniProtKB-KW"/>
</dbReference>
<dbReference type="InterPro" id="IPR037035">
    <property type="entry name" value="GK-like_C_sf"/>
</dbReference>
<dbReference type="GO" id="GO:0005737">
    <property type="term" value="C:cytoplasm"/>
    <property type="evidence" value="ECO:0007669"/>
    <property type="project" value="TreeGrafter"/>
</dbReference>
<dbReference type="EC" id="2.7.1.165" evidence="9"/>
<dbReference type="Proteomes" id="UP000278149">
    <property type="component" value="Unassembled WGS sequence"/>
</dbReference>
<evidence type="ECO:0000313" key="13">
    <source>
        <dbReference type="Proteomes" id="UP000278149"/>
    </source>
</evidence>
<dbReference type="AlphaFoldDB" id="A0A429G753"/>
<keyword evidence="4" id="KW-0808">Transferase</keyword>
<evidence type="ECO:0000256" key="2">
    <source>
        <dbReference type="ARBA" id="ARBA00006284"/>
    </source>
</evidence>
<proteinExistence type="inferred from homology"/>
<dbReference type="Gene3D" id="3.40.1480.10">
    <property type="entry name" value="MOFRL domain"/>
    <property type="match status" value="1"/>
</dbReference>
<sequence>MSYIKNLEDLTMNGPTQKDKNARRSILLSFDKAIASVDPYKSVSSRISDNSIFQMNKSIELSDFEEIFVIGAGKASGMMAKAVEDKIERISEGWVNVPAKTEKLVDLSKIRLNPAGHPIPDEGSINGAREMLRILSKADEKDLVIVLISGGGSALMEYPMEGITLEDLREMNRLLVLSGADIREINTVRKHVSRVKGGRLAEAAYPARVVSLIISDVIGDPLDTIASGPTAPDETTFQDAWEVLRNYSLVERMPQSIIKVIKDGMEGRIPETPKSGDPIFENVTNMIVANNLKAVQAAEGVLRSLGYSTLVLGSRVQGEARHIGKMLAGLASSIRNEGIPLSPPAALLMGGETTVTVTGKGVGGRNQELVLGAVRQVAGLDGVAIASIGTDGIDGTSEAAGAICDGHTLERALSEGLKPEEYLKNNDSYSFFSWLGDAIITGPTLTNVMDLMGVVVED</sequence>
<keyword evidence="7" id="KW-0067">ATP-binding</keyword>
<protein>
    <recommendedName>
        <fullName evidence="9">glycerate 2-kinase</fullName>
        <ecNumber evidence="9">2.7.1.165</ecNumber>
    </recommendedName>
</protein>
<gene>
    <name evidence="12" type="ORF">D9Q81_03460</name>
</gene>
<evidence type="ECO:0000256" key="7">
    <source>
        <dbReference type="ARBA" id="ARBA00022840"/>
    </source>
</evidence>
<dbReference type="FunFam" id="3.40.1480.10:FF:000003">
    <property type="entry name" value="D-glycerate 2-kinase"/>
    <property type="match status" value="1"/>
</dbReference>
<dbReference type="RefSeq" id="WP_125741309.1">
    <property type="nucleotide sequence ID" value="NZ_RCOR01000018.1"/>
</dbReference>
<dbReference type="InterPro" id="IPR007835">
    <property type="entry name" value="MOFRL"/>
</dbReference>
<dbReference type="SUPFAM" id="SSF82544">
    <property type="entry name" value="GckA/TtuD-like"/>
    <property type="match status" value="1"/>
</dbReference>
<dbReference type="InterPro" id="IPR025286">
    <property type="entry name" value="MOFRL_assoc_dom"/>
</dbReference>
<dbReference type="FunFam" id="3.40.50.10180:FF:000001">
    <property type="entry name" value="Glycerate kinase"/>
    <property type="match status" value="1"/>
</dbReference>
<dbReference type="InterPro" id="IPR038614">
    <property type="entry name" value="GK_N_sf"/>
</dbReference>
<name>A0A429G753_9CREN</name>
<evidence type="ECO:0000259" key="11">
    <source>
        <dbReference type="Pfam" id="PF13660"/>
    </source>
</evidence>
<dbReference type="EMBL" id="RCOR01000018">
    <property type="protein sequence ID" value="RSN69667.1"/>
    <property type="molecule type" value="Genomic_DNA"/>
</dbReference>
<comment type="subunit">
    <text evidence="3">Homodimer.</text>
</comment>
<dbReference type="GO" id="GO:0008887">
    <property type="term" value="F:glycerate kinase activity"/>
    <property type="evidence" value="ECO:0007669"/>
    <property type="project" value="InterPro"/>
</dbReference>
<evidence type="ECO:0000259" key="10">
    <source>
        <dbReference type="Pfam" id="PF05161"/>
    </source>
</evidence>
<evidence type="ECO:0000256" key="6">
    <source>
        <dbReference type="ARBA" id="ARBA00022777"/>
    </source>
</evidence>
<evidence type="ECO:0000256" key="3">
    <source>
        <dbReference type="ARBA" id="ARBA00011738"/>
    </source>
</evidence>
<evidence type="ECO:0000256" key="8">
    <source>
        <dbReference type="ARBA" id="ARBA00051351"/>
    </source>
</evidence>
<dbReference type="PANTHER" id="PTHR12227">
    <property type="entry name" value="GLYCERATE KINASE"/>
    <property type="match status" value="1"/>
</dbReference>
<reference evidence="12 13" key="1">
    <citation type="submission" date="2018-10" db="EMBL/GenBank/DDBJ databases">
        <title>Co-occurring genomic capacity for anaerobic methane metabolism and dissimilatory sulfite reduction discovered in the Korarchaeota.</title>
        <authorList>
            <person name="Mckay L.J."/>
            <person name="Dlakic M."/>
            <person name="Fields M.W."/>
            <person name="Delmont T.O."/>
            <person name="Eren A.M."/>
            <person name="Jay Z.J."/>
            <person name="Klingelsmith K.B."/>
            <person name="Rusch D.B."/>
            <person name="Inskeep W.P."/>
        </authorList>
    </citation>
    <scope>NUCLEOTIDE SEQUENCE [LARGE SCALE GENOMIC DNA]</scope>
    <source>
        <strain evidence="12 13">WS</strain>
    </source>
</reference>
<organism evidence="12 13">
    <name type="scientific">Candidatus Korarchaeum cryptofilum</name>
    <dbReference type="NCBI Taxonomy" id="498846"/>
    <lineage>
        <taxon>Archaea</taxon>
        <taxon>Thermoproteota</taxon>
        <taxon>Candidatus Korarchaeia</taxon>
        <taxon>Candidatus Korarchaeales</taxon>
        <taxon>Candidatus Korarchaeaceae</taxon>
        <taxon>Candidatus Korarchaeum</taxon>
    </lineage>
</organism>
<keyword evidence="6 12" id="KW-0418">Kinase</keyword>
<evidence type="ECO:0000256" key="1">
    <source>
        <dbReference type="ARBA" id="ARBA00001946"/>
    </source>
</evidence>
<comment type="cofactor">
    <cofactor evidence="1">
        <name>Mg(2+)</name>
        <dbReference type="ChEBI" id="CHEBI:18420"/>
    </cofactor>
</comment>
<evidence type="ECO:0000256" key="5">
    <source>
        <dbReference type="ARBA" id="ARBA00022741"/>
    </source>
</evidence>
<feature type="domain" description="MOFRL-associated" evidence="11">
    <location>
        <begin position="29"/>
        <end position="261"/>
    </location>
</feature>